<evidence type="ECO:0000256" key="3">
    <source>
        <dbReference type="ARBA" id="ARBA00004603"/>
    </source>
</evidence>
<keyword evidence="4" id="KW-0967">Endosome</keyword>
<evidence type="ECO:0000313" key="8">
    <source>
        <dbReference type="EMBL" id="CAF0770886.1"/>
    </source>
</evidence>
<feature type="region of interest" description="Disordered" evidence="6">
    <location>
        <begin position="97"/>
        <end position="118"/>
    </location>
</feature>
<dbReference type="Proteomes" id="UP000663828">
    <property type="component" value="Unassembled WGS sequence"/>
</dbReference>
<proteinExistence type="predicted"/>
<dbReference type="InterPro" id="IPR006925">
    <property type="entry name" value="Vps16_C"/>
</dbReference>
<feature type="domain" description="Vps16 C-terminal" evidence="7">
    <location>
        <begin position="154"/>
        <end position="273"/>
    </location>
</feature>
<gene>
    <name evidence="8" type="ORF">XAT740_LOCUS1443</name>
</gene>
<dbReference type="EMBL" id="CAJNOR010000045">
    <property type="protein sequence ID" value="CAF0770886.1"/>
    <property type="molecule type" value="Genomic_DNA"/>
</dbReference>
<dbReference type="InterPro" id="IPR040057">
    <property type="entry name" value="Spe-39"/>
</dbReference>
<dbReference type="PANTHER" id="PTHR13364">
    <property type="entry name" value="DEFECTIVE SPERMATOGENESIS PROTEIN 39"/>
    <property type="match status" value="1"/>
</dbReference>
<name>A0A813QNW3_ADIRI</name>
<evidence type="ECO:0000256" key="2">
    <source>
        <dbReference type="ARBA" id="ARBA00004541"/>
    </source>
</evidence>
<evidence type="ECO:0000313" key="9">
    <source>
        <dbReference type="Proteomes" id="UP000663828"/>
    </source>
</evidence>
<dbReference type="PANTHER" id="PTHR13364:SF6">
    <property type="entry name" value="SPERMATOGENESIS-DEFECTIVE PROTEIN 39 HOMOLOG"/>
    <property type="match status" value="1"/>
</dbReference>
<organism evidence="8 9">
    <name type="scientific">Adineta ricciae</name>
    <name type="common">Rotifer</name>
    <dbReference type="NCBI Taxonomy" id="249248"/>
    <lineage>
        <taxon>Eukaryota</taxon>
        <taxon>Metazoa</taxon>
        <taxon>Spiralia</taxon>
        <taxon>Gnathifera</taxon>
        <taxon>Rotifera</taxon>
        <taxon>Eurotatoria</taxon>
        <taxon>Bdelloidea</taxon>
        <taxon>Adinetida</taxon>
        <taxon>Adinetidae</taxon>
        <taxon>Adineta</taxon>
    </lineage>
</organism>
<evidence type="ECO:0000256" key="6">
    <source>
        <dbReference type="SAM" id="MobiDB-lite"/>
    </source>
</evidence>
<dbReference type="GO" id="GO:0005770">
    <property type="term" value="C:late endosome"/>
    <property type="evidence" value="ECO:0007669"/>
    <property type="project" value="UniProtKB-SubCell"/>
</dbReference>
<keyword evidence="9" id="KW-1185">Reference proteome</keyword>
<comment type="caution">
    <text evidence="8">The sequence shown here is derived from an EMBL/GenBank/DDBJ whole genome shotgun (WGS) entry which is preliminary data.</text>
</comment>
<evidence type="ECO:0000256" key="4">
    <source>
        <dbReference type="ARBA" id="ARBA00022753"/>
    </source>
</evidence>
<evidence type="ECO:0000256" key="1">
    <source>
        <dbReference type="ARBA" id="ARBA00004412"/>
    </source>
</evidence>
<dbReference type="Pfam" id="PF04840">
    <property type="entry name" value="Vps16_C"/>
    <property type="match status" value="1"/>
</dbReference>
<evidence type="ECO:0000259" key="7">
    <source>
        <dbReference type="Pfam" id="PF04840"/>
    </source>
</evidence>
<keyword evidence="5" id="KW-0968">Cytoplasmic vesicle</keyword>
<accession>A0A813QNW3</accession>
<sequence>MDNQTPKPMKKGHRNLLHKVGKKLEKFEQSLGLQSPNLSHGFASASDLSVHSHRSDVNDADDQSDTYSVQYEHSDASPRAVLHHKYTSSISSDGSRLSAQWQANNDESEPIAKESSSQYDKQMKSLCQDLLDDKYVNFYECREYDKKISLLRMAVSFNTPRITVPVILYLENTLSKPIFYELLKQHPSAVKNYINIAKLRLGNDHYIAMLKDFDRNEDVAMLHIRQAIETTDSHTKMTLLDQAANELRSHPWWYSQIGEYQQLLRAQRELQKSSSSPEMNVHLANRSTRDAYKAAYDVDLRRHKYQRQGDKATNFRQSKELESTFKLTEEMILCARLSVITHCSVRTHYEDFVEQATKQHLFSKKYIIAPENFAEMVYNWIRLSGEGQEKASQKAEMFLNMISNPGRRIYYAEKFQNYDVAMDTIANVLRDRMELEHLRRRIPKEHPSYERATALLESVKWKN</sequence>
<dbReference type="AlphaFoldDB" id="A0A813QNW3"/>
<evidence type="ECO:0000256" key="5">
    <source>
        <dbReference type="ARBA" id="ARBA00023329"/>
    </source>
</evidence>
<dbReference type="GO" id="GO:0006886">
    <property type="term" value="P:intracellular protein transport"/>
    <property type="evidence" value="ECO:0007669"/>
    <property type="project" value="InterPro"/>
</dbReference>
<reference evidence="8" key="1">
    <citation type="submission" date="2021-02" db="EMBL/GenBank/DDBJ databases">
        <authorList>
            <person name="Nowell W R."/>
        </authorList>
    </citation>
    <scope>NUCLEOTIDE SEQUENCE</scope>
</reference>
<protein>
    <recommendedName>
        <fullName evidence="7">Vps16 C-terminal domain-containing protein</fullName>
    </recommendedName>
</protein>
<comment type="subcellular location">
    <subcellularLocation>
        <location evidence="2">Cytoplasmic vesicle</location>
    </subcellularLocation>
    <subcellularLocation>
        <location evidence="1">Early endosome</location>
    </subcellularLocation>
    <subcellularLocation>
        <location evidence="3">Late endosome</location>
    </subcellularLocation>
</comment>
<dbReference type="GO" id="GO:0007034">
    <property type="term" value="P:vacuolar transport"/>
    <property type="evidence" value="ECO:0007669"/>
    <property type="project" value="TreeGrafter"/>
</dbReference>
<dbReference type="GO" id="GO:0005769">
    <property type="term" value="C:early endosome"/>
    <property type="evidence" value="ECO:0007669"/>
    <property type="project" value="UniProtKB-SubCell"/>
</dbReference>